<keyword evidence="8" id="KW-0493">Microtubule</keyword>
<dbReference type="InterPro" id="IPR019821">
    <property type="entry name" value="Kinesin_motor_CS"/>
</dbReference>
<sequence>MVIQSLLPVTDHLSPFVLRIRPQMAKEKIEGCHVCTLVTPGEPQVLLGKDKAFTYDYVFDIDSEQQSIYQACVYKLIEGCFEGYNATVFAYGQTGSGKTYTMGTGFDVNLSQQEQGIIPRAVHQLFEGIQNCRERAQETGSQPPEFKVSAQFLELYNEEILDLFDGSRDPDSRSRKSNIKIHEDASGSIYTTGVTSRLVHTEEELLQCLKLGALSRTTASTQMNAQSSRSHAIFTIHLCQMRVCQHAITQPEFETLMAKFHFVDLAGSERLKRTGATGDRAREGISINCGLLALGNVISALGDQAKKGGHVPYRDSKLTRLLQDSLGGNSRTVMIACVSPSDRDFMETLNTLKYANRARNIKNKVVVNQDKTSQQISALRAEIARLQLELMEYKAGKRVASEDGSEGYSDLYQENAMLQRESDTLRLRVKAMQETIDHLNTRVTHLLANEVSTLLTKSSEGNEEIGLQIFQDSEAMNESLRRQAARLSTRTPFPSSSLSPAPGHPPGSSPAPLSMEAEMTDVLRRAKMDIERLKKKERRQRRMSGCEDEGEDEEEGREEEDGFDSDESLVDSDSDSDEKANFQADLADLTCEIEIKQKLIDELENSQRRLLMLKLQYEEKLILLQNKIRDTQLERDRVLQNLMSMENYTEEKANRIKQEYEKRLKEMNRDLLKLQAAQKEHARLLKNQGRYERELKKLQLEVNDMKKAKVALMKQMKEEQQRRRMVEAKRNREIAQLKKEQRRQEYQIRALESQKRQQELVLRRKTQEVTALRRLAKPMSDRVAGRVARWNQATSVTDSGAELSASTTASMAGRVGGFSKSARQKWQALERRIMDIVMQRMTISNVEADMDRLIKKREELTVQQESLSHKREVLMADGEGPEAEDRLLQEINEDIEVLNANIDYINDSLSDCQATIVQIEETKDELDSVDTSVVISSCSLAEARHLLDHFLKASIEKSLQVAQKEAQVRLLEGQLRQTDVIGSSHNHMILDALREKAEYIPELQALIHNVQQGEWWFSYVFRLIVANRQEVMCASSSFFRGVHHLYVSSEVCMDLYCLCNGKNICVCVHVCDQSVRTVCTSVVACKDISLKAFMCVCTVDTVCVCYRILRGVINPIGGVKGGRTAPLQCVSVAEGHSKPVLCVDATDELLFTGSKDRTCKMWNLVTGQEIVTLKGHPNNVVSVKYCPSSCLVFSVSTSYIKVWDIRDSAKCIRTLTSSGQVVSGDVCAGTTTRTITFAQGECQINQIAINPSGSVLYAAAGNTVRMWDLNRMQGMGRLTGHIGSVMCLTVGQSLLGKDQVITGSKDHYVKVFDVAEGTMGNVGPAHNFEPPHYDGIECLAVQGDVLFSGSRDNGIKKWDLEQQELIQQIPNAHKDWVCALAYVPGRPMLLSACRGGMLKVWNVDNFTPIGEVRGHDSPINAICTNSRQIFTASSEHFAKIIKPPTGACLLGSSP</sequence>
<evidence type="ECO:0000256" key="14">
    <source>
        <dbReference type="ARBA" id="ARBA00023212"/>
    </source>
</evidence>
<reference evidence="21" key="2">
    <citation type="submission" date="2025-08" db="UniProtKB">
        <authorList>
            <consortium name="Ensembl"/>
        </authorList>
    </citation>
    <scope>IDENTIFICATION</scope>
</reference>
<dbReference type="InterPro" id="IPR027640">
    <property type="entry name" value="Kinesin-like_fam"/>
</dbReference>
<dbReference type="PANTHER" id="PTHR47969:SF28">
    <property type="entry name" value="KINESIN-LIKE PROTEIN KIF21B"/>
    <property type="match status" value="1"/>
</dbReference>
<keyword evidence="22" id="KW-1185">Reference proteome</keyword>
<dbReference type="GO" id="GO:0005875">
    <property type="term" value="C:microtubule associated complex"/>
    <property type="evidence" value="ECO:0007669"/>
    <property type="project" value="TreeGrafter"/>
</dbReference>
<evidence type="ECO:0000313" key="21">
    <source>
        <dbReference type="Ensembl" id="ENSSAUP00010036502.1"/>
    </source>
</evidence>
<evidence type="ECO:0000256" key="5">
    <source>
        <dbReference type="ARBA" id="ARBA00022490"/>
    </source>
</evidence>
<keyword evidence="9" id="KW-0677">Repeat</keyword>
<dbReference type="PRINTS" id="PR00380">
    <property type="entry name" value="KINESINHEAVY"/>
</dbReference>
<dbReference type="GO" id="GO:0030426">
    <property type="term" value="C:growth cone"/>
    <property type="evidence" value="ECO:0007669"/>
    <property type="project" value="UniProtKB-SubCell"/>
</dbReference>
<dbReference type="Pfam" id="PF00225">
    <property type="entry name" value="Kinesin"/>
    <property type="match status" value="1"/>
</dbReference>
<dbReference type="PANTHER" id="PTHR47969">
    <property type="entry name" value="CHROMOSOME-ASSOCIATED KINESIN KIF4A-RELATED"/>
    <property type="match status" value="1"/>
</dbReference>
<dbReference type="PROSITE" id="PS00411">
    <property type="entry name" value="KINESIN_MOTOR_1"/>
    <property type="match status" value="1"/>
</dbReference>
<keyword evidence="15" id="KW-0966">Cell projection</keyword>
<evidence type="ECO:0000256" key="13">
    <source>
        <dbReference type="ARBA" id="ARBA00023175"/>
    </source>
</evidence>
<dbReference type="CDD" id="cd01372">
    <property type="entry name" value="KISc_KIF4"/>
    <property type="match status" value="1"/>
</dbReference>
<dbReference type="InterPro" id="IPR056533">
    <property type="entry name" value="KIF21A/B_hel_1"/>
</dbReference>
<name>A0A671WEX5_SPAAU</name>
<evidence type="ECO:0000256" key="18">
    <source>
        <dbReference type="SAM" id="Coils"/>
    </source>
</evidence>
<feature type="region of interest" description="Disordered" evidence="19">
    <location>
        <begin position="480"/>
        <end position="514"/>
    </location>
</feature>
<dbReference type="CDD" id="cd00200">
    <property type="entry name" value="WD40"/>
    <property type="match status" value="1"/>
</dbReference>
<keyword evidence="14" id="KW-0206">Cytoskeleton</keyword>
<dbReference type="GO" id="GO:0008017">
    <property type="term" value="F:microtubule binding"/>
    <property type="evidence" value="ECO:0007669"/>
    <property type="project" value="InterPro"/>
</dbReference>
<evidence type="ECO:0000259" key="20">
    <source>
        <dbReference type="PROSITE" id="PS50067"/>
    </source>
</evidence>
<feature type="coiled-coil region" evidence="18">
    <location>
        <begin position="369"/>
        <end position="435"/>
    </location>
</feature>
<dbReference type="InterPro" id="IPR056532">
    <property type="entry name" value="KIF21A/B_hel_2"/>
</dbReference>
<dbReference type="InterPro" id="IPR001680">
    <property type="entry name" value="WD40_rpt"/>
</dbReference>
<dbReference type="FunFam" id="3.40.850.10:FF:000011">
    <property type="entry name" value="Kinesin family member 21A"/>
    <property type="match status" value="1"/>
</dbReference>
<dbReference type="SUPFAM" id="SSF52540">
    <property type="entry name" value="P-loop containing nucleoside triphosphate hydrolases"/>
    <property type="match status" value="1"/>
</dbReference>
<dbReference type="Pfam" id="PF25764">
    <property type="entry name" value="KIF21A_4th"/>
    <property type="match status" value="1"/>
</dbReference>
<dbReference type="SUPFAM" id="SSF46579">
    <property type="entry name" value="Prefoldin"/>
    <property type="match status" value="1"/>
</dbReference>
<dbReference type="SUPFAM" id="SSF50978">
    <property type="entry name" value="WD40 repeat-like"/>
    <property type="match status" value="1"/>
</dbReference>
<reference evidence="21" key="3">
    <citation type="submission" date="2025-09" db="UniProtKB">
        <authorList>
            <consortium name="Ensembl"/>
        </authorList>
    </citation>
    <scope>IDENTIFICATION</scope>
</reference>
<feature type="repeat" description="WD" evidence="16">
    <location>
        <begin position="1173"/>
        <end position="1206"/>
    </location>
</feature>
<evidence type="ECO:0000256" key="16">
    <source>
        <dbReference type="PROSITE-ProRule" id="PRU00221"/>
    </source>
</evidence>
<evidence type="ECO:0000256" key="8">
    <source>
        <dbReference type="ARBA" id="ARBA00022701"/>
    </source>
</evidence>
<dbReference type="InterPro" id="IPR015943">
    <property type="entry name" value="WD40/YVTN_repeat-like_dom_sf"/>
</dbReference>
<feature type="coiled-coil region" evidence="18">
    <location>
        <begin position="843"/>
        <end position="908"/>
    </location>
</feature>
<evidence type="ECO:0000256" key="15">
    <source>
        <dbReference type="ARBA" id="ARBA00023273"/>
    </source>
</evidence>
<evidence type="ECO:0000256" key="10">
    <source>
        <dbReference type="ARBA" id="ARBA00022741"/>
    </source>
</evidence>
<evidence type="ECO:0000256" key="6">
    <source>
        <dbReference type="ARBA" id="ARBA00022553"/>
    </source>
</evidence>
<dbReference type="Ensembl" id="ENSSAUT00010038431.1">
    <property type="protein sequence ID" value="ENSSAUP00010036502.1"/>
    <property type="gene ID" value="ENSSAUG00010014188.1"/>
</dbReference>
<protein>
    <submittedName>
        <fullName evidence="21">Kinesin family member 21B</fullName>
    </submittedName>
</protein>
<dbReference type="Gene3D" id="2.130.10.10">
    <property type="entry name" value="YVTN repeat-like/Quinoprotein amine dehydrogenase"/>
    <property type="match status" value="3"/>
</dbReference>
<evidence type="ECO:0000256" key="1">
    <source>
        <dbReference type="ARBA" id="ARBA00004245"/>
    </source>
</evidence>
<comment type="subcellular location">
    <subcellularLocation>
        <location evidence="3">Cell projection</location>
        <location evidence="3">Axon</location>
    </subcellularLocation>
    <subcellularLocation>
        <location evidence="2">Cell projection</location>
        <location evidence="2">Dendrite</location>
    </subcellularLocation>
    <subcellularLocation>
        <location evidence="4">Cell projection</location>
        <location evidence="4">Growth cone</location>
    </subcellularLocation>
    <subcellularLocation>
        <location evidence="1">Cytoplasm</location>
        <location evidence="1">Cytoskeleton</location>
    </subcellularLocation>
</comment>
<dbReference type="Pfam" id="PF23204">
    <property type="entry name" value="KIF21A_2nd"/>
    <property type="match status" value="1"/>
</dbReference>
<keyword evidence="7 16" id="KW-0853">WD repeat</keyword>
<feature type="domain" description="Kinesin motor" evidence="20">
    <location>
        <begin position="13"/>
        <end position="361"/>
    </location>
</feature>
<feature type="repeat" description="WD" evidence="16">
    <location>
        <begin position="1370"/>
        <end position="1411"/>
    </location>
</feature>
<evidence type="ECO:0000256" key="3">
    <source>
        <dbReference type="ARBA" id="ARBA00004489"/>
    </source>
</evidence>
<feature type="region of interest" description="Disordered" evidence="19">
    <location>
        <begin position="534"/>
        <end position="579"/>
    </location>
</feature>
<dbReference type="GO" id="GO:0007018">
    <property type="term" value="P:microtubule-based movement"/>
    <property type="evidence" value="ECO:0007669"/>
    <property type="project" value="InterPro"/>
</dbReference>
<evidence type="ECO:0000256" key="19">
    <source>
        <dbReference type="SAM" id="MobiDB-lite"/>
    </source>
</evidence>
<dbReference type="Pfam" id="PF00400">
    <property type="entry name" value="WD40"/>
    <property type="match status" value="4"/>
</dbReference>
<evidence type="ECO:0000256" key="17">
    <source>
        <dbReference type="PROSITE-ProRule" id="PRU00283"/>
    </source>
</evidence>
<dbReference type="SMART" id="SM00320">
    <property type="entry name" value="WD40"/>
    <property type="match status" value="7"/>
</dbReference>
<keyword evidence="12 18" id="KW-0175">Coiled coil</keyword>
<dbReference type="InterPro" id="IPR019775">
    <property type="entry name" value="WD40_repeat_CS"/>
</dbReference>
<dbReference type="FunFam" id="2.130.10.10:FF:000475">
    <property type="entry name" value="Kinesin family member 21B"/>
    <property type="match status" value="1"/>
</dbReference>
<evidence type="ECO:0000256" key="12">
    <source>
        <dbReference type="ARBA" id="ARBA00023054"/>
    </source>
</evidence>
<dbReference type="FunFam" id="2.130.10.10:FF:000131">
    <property type="entry name" value="Kinesin family member 21A"/>
    <property type="match status" value="1"/>
</dbReference>
<dbReference type="GO" id="GO:0003777">
    <property type="term" value="F:microtubule motor activity"/>
    <property type="evidence" value="ECO:0007669"/>
    <property type="project" value="InterPro"/>
</dbReference>
<comment type="similarity">
    <text evidence="17">Belongs to the TRAFAC class myosin-kinesin ATPase superfamily. Kinesin family.</text>
</comment>
<dbReference type="GO" id="GO:0007052">
    <property type="term" value="P:mitotic spindle organization"/>
    <property type="evidence" value="ECO:0007669"/>
    <property type="project" value="TreeGrafter"/>
</dbReference>
<accession>A0A671WEX5</accession>
<dbReference type="PROSITE" id="PS50067">
    <property type="entry name" value="KINESIN_MOTOR_2"/>
    <property type="match status" value="1"/>
</dbReference>
<evidence type="ECO:0000256" key="11">
    <source>
        <dbReference type="ARBA" id="ARBA00022840"/>
    </source>
</evidence>
<dbReference type="PROSITE" id="PS50082">
    <property type="entry name" value="WD_REPEATS_2"/>
    <property type="match status" value="4"/>
</dbReference>
<feature type="compositionally biased region" description="Acidic residues" evidence="19">
    <location>
        <begin position="546"/>
        <end position="576"/>
    </location>
</feature>
<keyword evidence="13 17" id="KW-0505">Motor protein</keyword>
<feature type="binding site" evidence="17">
    <location>
        <begin position="92"/>
        <end position="99"/>
    </location>
    <ligand>
        <name>ATP</name>
        <dbReference type="ChEBI" id="CHEBI:30616"/>
    </ligand>
</feature>
<dbReference type="PROSITE" id="PS00678">
    <property type="entry name" value="WD_REPEATS_1"/>
    <property type="match status" value="1"/>
</dbReference>
<dbReference type="Pfam" id="PF23203">
    <property type="entry name" value="KIF21A"/>
    <property type="match status" value="1"/>
</dbReference>
<dbReference type="InterPro" id="IPR036961">
    <property type="entry name" value="Kinesin_motor_dom_sf"/>
</dbReference>
<organism evidence="21 22">
    <name type="scientific">Sparus aurata</name>
    <name type="common">Gilthead sea bream</name>
    <dbReference type="NCBI Taxonomy" id="8175"/>
    <lineage>
        <taxon>Eukaryota</taxon>
        <taxon>Metazoa</taxon>
        <taxon>Chordata</taxon>
        <taxon>Craniata</taxon>
        <taxon>Vertebrata</taxon>
        <taxon>Euteleostomi</taxon>
        <taxon>Actinopterygii</taxon>
        <taxon>Neopterygii</taxon>
        <taxon>Teleostei</taxon>
        <taxon>Neoteleostei</taxon>
        <taxon>Acanthomorphata</taxon>
        <taxon>Eupercaria</taxon>
        <taxon>Spariformes</taxon>
        <taxon>Sparidae</taxon>
        <taxon>Sparus</taxon>
    </lineage>
</organism>
<dbReference type="GO" id="GO:0005874">
    <property type="term" value="C:microtubule"/>
    <property type="evidence" value="ECO:0007669"/>
    <property type="project" value="UniProtKB-KW"/>
</dbReference>
<feature type="repeat" description="WD" evidence="16">
    <location>
        <begin position="1329"/>
        <end position="1368"/>
    </location>
</feature>
<dbReference type="Proteomes" id="UP000472265">
    <property type="component" value="Chromosome 6"/>
</dbReference>
<gene>
    <name evidence="21" type="primary">KIF21B</name>
    <name evidence="21" type="synonym">kif21b</name>
</gene>
<evidence type="ECO:0000256" key="4">
    <source>
        <dbReference type="ARBA" id="ARBA00004624"/>
    </source>
</evidence>
<evidence type="ECO:0000313" key="22">
    <source>
        <dbReference type="Proteomes" id="UP000472265"/>
    </source>
</evidence>
<evidence type="ECO:0000256" key="9">
    <source>
        <dbReference type="ARBA" id="ARBA00022737"/>
    </source>
</evidence>
<reference evidence="21" key="1">
    <citation type="submission" date="2021-04" db="EMBL/GenBank/DDBJ databases">
        <authorList>
            <consortium name="Wellcome Sanger Institute Data Sharing"/>
        </authorList>
    </citation>
    <scope>NUCLEOTIDE SEQUENCE [LARGE SCALE GENOMIC DNA]</scope>
</reference>
<keyword evidence="10 17" id="KW-0547">Nucleotide-binding</keyword>
<dbReference type="SMART" id="SM00129">
    <property type="entry name" value="KISc"/>
    <property type="match status" value="1"/>
</dbReference>
<proteinExistence type="inferred from homology"/>
<dbReference type="GO" id="GO:0005524">
    <property type="term" value="F:ATP binding"/>
    <property type="evidence" value="ECO:0007669"/>
    <property type="project" value="UniProtKB-UniRule"/>
</dbReference>
<keyword evidence="6" id="KW-0597">Phosphoprotein</keyword>
<keyword evidence="5" id="KW-0963">Cytoplasm</keyword>
<keyword evidence="11 17" id="KW-0067">ATP-binding</keyword>
<dbReference type="InterPro" id="IPR027417">
    <property type="entry name" value="P-loop_NTPase"/>
</dbReference>
<dbReference type="InterPro" id="IPR001752">
    <property type="entry name" value="Kinesin_motor_dom"/>
</dbReference>
<dbReference type="PROSITE" id="PS50294">
    <property type="entry name" value="WD_REPEATS_REGION"/>
    <property type="match status" value="1"/>
</dbReference>
<feature type="repeat" description="WD" evidence="16">
    <location>
        <begin position="1133"/>
        <end position="1172"/>
    </location>
</feature>
<evidence type="ECO:0000256" key="7">
    <source>
        <dbReference type="ARBA" id="ARBA00022574"/>
    </source>
</evidence>
<dbReference type="GeneTree" id="ENSGT00940000159650"/>
<dbReference type="GO" id="GO:0051231">
    <property type="term" value="P:spindle elongation"/>
    <property type="evidence" value="ECO:0007669"/>
    <property type="project" value="TreeGrafter"/>
</dbReference>
<dbReference type="InterPro" id="IPR036322">
    <property type="entry name" value="WD40_repeat_dom_sf"/>
</dbReference>
<dbReference type="Gene3D" id="3.40.850.10">
    <property type="entry name" value="Kinesin motor domain"/>
    <property type="match status" value="1"/>
</dbReference>
<evidence type="ECO:0000256" key="2">
    <source>
        <dbReference type="ARBA" id="ARBA00004279"/>
    </source>
</evidence>
<dbReference type="FunFam" id="2.130.10.10:FF:000164">
    <property type="entry name" value="Kinesin family member 21A"/>
    <property type="match status" value="1"/>
</dbReference>
<dbReference type="GO" id="GO:0030425">
    <property type="term" value="C:dendrite"/>
    <property type="evidence" value="ECO:0007669"/>
    <property type="project" value="UniProtKB-SubCell"/>
</dbReference>
<feature type="coiled-coil region" evidence="18">
    <location>
        <begin position="586"/>
        <end position="768"/>
    </location>
</feature>